<evidence type="ECO:0000256" key="1">
    <source>
        <dbReference type="ARBA" id="ARBA00023125"/>
    </source>
</evidence>
<evidence type="ECO:0000313" key="4">
    <source>
        <dbReference type="Proteomes" id="UP001638015"/>
    </source>
</evidence>
<dbReference type="RefSeq" id="WP_410032779.1">
    <property type="nucleotide sequence ID" value="NZ_JBGMEH010000003.1"/>
</dbReference>
<dbReference type="Pfam" id="PF01381">
    <property type="entry name" value="HTH_3"/>
    <property type="match status" value="1"/>
</dbReference>
<comment type="caution">
    <text evidence="3">The sequence shown here is derived from an EMBL/GenBank/DDBJ whole genome shotgun (WGS) entry which is preliminary data.</text>
</comment>
<dbReference type="Gene3D" id="1.25.40.10">
    <property type="entry name" value="Tetratricopeptide repeat domain"/>
    <property type="match status" value="1"/>
</dbReference>
<name>A0ABW9MW72_9FIRM</name>
<dbReference type="PANTHER" id="PTHR46797">
    <property type="entry name" value="HTH-TYPE TRANSCRIPTIONAL REGULATOR"/>
    <property type="match status" value="1"/>
</dbReference>
<accession>A0ABW9MW72</accession>
<dbReference type="Proteomes" id="UP001638015">
    <property type="component" value="Unassembled WGS sequence"/>
</dbReference>
<proteinExistence type="predicted"/>
<protein>
    <submittedName>
        <fullName evidence="3">Helix-turn-helix domain-containing protein</fullName>
    </submittedName>
</protein>
<dbReference type="InterPro" id="IPR050807">
    <property type="entry name" value="TransReg_Diox_bact_type"/>
</dbReference>
<keyword evidence="1" id="KW-0238">DNA-binding</keyword>
<dbReference type="CDD" id="cd00093">
    <property type="entry name" value="HTH_XRE"/>
    <property type="match status" value="1"/>
</dbReference>
<feature type="domain" description="HTH cro/C1-type" evidence="2">
    <location>
        <begin position="14"/>
        <end position="68"/>
    </location>
</feature>
<gene>
    <name evidence="3" type="ORF">ACCQ40_04440</name>
</gene>
<dbReference type="PROSITE" id="PS50943">
    <property type="entry name" value="HTH_CROC1"/>
    <property type="match status" value="1"/>
</dbReference>
<keyword evidence="4" id="KW-1185">Reference proteome</keyword>
<organism evidence="3 4">
    <name type="scientific">Anaerococcus cruorum</name>
    <dbReference type="NCBI Taxonomy" id="3115617"/>
    <lineage>
        <taxon>Bacteria</taxon>
        <taxon>Bacillati</taxon>
        <taxon>Bacillota</taxon>
        <taxon>Tissierellia</taxon>
        <taxon>Tissierellales</taxon>
        <taxon>Peptoniphilaceae</taxon>
        <taxon>Anaerococcus</taxon>
    </lineage>
</organism>
<evidence type="ECO:0000313" key="3">
    <source>
        <dbReference type="EMBL" id="MFO3716039.1"/>
    </source>
</evidence>
<dbReference type="SUPFAM" id="SSF48452">
    <property type="entry name" value="TPR-like"/>
    <property type="match status" value="1"/>
</dbReference>
<sequence>MIIENDYRFIGSDIRKIRESKGITRKEIAENIFISEETIRRIEKGDNDPRISTLVPICNYIGVDIKDLISDRQFEYNNLLSLRKDIGNLLNNASVNKAKLLIKSLDDFDFSNNLARERELKATKHYFNGLLAIKNNEREENPSEELENALSDLNSRFKINKFKNYKYDDFSLRILLALATSEYKKGNFDLYRDIMAEMNAYINTSIDNYFLFCYNLAIFYTRNEKYEQSINICKQAIANARKIEDTTYLNMIYYAKGLNHLYLYEYDKAKESFDYCKILTNIFASDIIITSLSSEIDNLMLKNK</sequence>
<reference evidence="3 4" key="1">
    <citation type="journal article" date="2025" name="Anaerobe">
        <title>Description of Anaerococcus kampingiae sp. nov., Anaerococcus groningensis sp. nov., Anaerococcus martiniensis sp. nov., and Anaerococcus cruorum sp. nov., isolated from human clinical specimens.</title>
        <authorList>
            <person name="Boiten K.E."/>
            <person name="Meijer J."/>
            <person name="van Wezel E.M."/>
            <person name="Veloo A.C.M."/>
        </authorList>
    </citation>
    <scope>NUCLEOTIDE SEQUENCE [LARGE SCALE GENOMIC DNA]</scope>
    <source>
        <strain evidence="3 4">ENR1039</strain>
    </source>
</reference>
<evidence type="ECO:0000259" key="2">
    <source>
        <dbReference type="PROSITE" id="PS50943"/>
    </source>
</evidence>
<dbReference type="InterPro" id="IPR010982">
    <property type="entry name" value="Lambda_DNA-bd_dom_sf"/>
</dbReference>
<dbReference type="SUPFAM" id="SSF47413">
    <property type="entry name" value="lambda repressor-like DNA-binding domains"/>
    <property type="match status" value="1"/>
</dbReference>
<dbReference type="SMART" id="SM00530">
    <property type="entry name" value="HTH_XRE"/>
    <property type="match status" value="1"/>
</dbReference>
<dbReference type="EMBL" id="JBGMEH010000003">
    <property type="protein sequence ID" value="MFO3716039.1"/>
    <property type="molecule type" value="Genomic_DNA"/>
</dbReference>
<dbReference type="PANTHER" id="PTHR46797:SF1">
    <property type="entry name" value="METHYLPHOSPHONATE SYNTHASE"/>
    <property type="match status" value="1"/>
</dbReference>
<dbReference type="InterPro" id="IPR001387">
    <property type="entry name" value="Cro/C1-type_HTH"/>
</dbReference>
<dbReference type="InterPro" id="IPR011990">
    <property type="entry name" value="TPR-like_helical_dom_sf"/>
</dbReference>